<dbReference type="HOGENOM" id="CLU_039613_6_4_11"/>
<dbReference type="Pfam" id="PF00126">
    <property type="entry name" value="HTH_1"/>
    <property type="match status" value="1"/>
</dbReference>
<dbReference type="GO" id="GO:0032993">
    <property type="term" value="C:protein-DNA complex"/>
    <property type="evidence" value="ECO:0007669"/>
    <property type="project" value="TreeGrafter"/>
</dbReference>
<organism evidence="7 8">
    <name type="scientific">Prescottella equi ATCC 33707</name>
    <dbReference type="NCBI Taxonomy" id="525370"/>
    <lineage>
        <taxon>Bacteria</taxon>
        <taxon>Bacillati</taxon>
        <taxon>Actinomycetota</taxon>
        <taxon>Actinomycetes</taxon>
        <taxon>Mycobacteriales</taxon>
        <taxon>Nocardiaceae</taxon>
        <taxon>Prescottella</taxon>
    </lineage>
</organism>
<evidence type="ECO:0000313" key="8">
    <source>
        <dbReference type="Proteomes" id="UP000004245"/>
    </source>
</evidence>
<dbReference type="PANTHER" id="PTHR30346:SF28">
    <property type="entry name" value="HTH-TYPE TRANSCRIPTIONAL REGULATOR CYNR"/>
    <property type="match status" value="1"/>
</dbReference>
<keyword evidence="5" id="KW-0804">Transcription</keyword>
<dbReference type="EMBL" id="ADNW02000017">
    <property type="protein sequence ID" value="EGD22696.1"/>
    <property type="molecule type" value="Genomic_DNA"/>
</dbReference>
<dbReference type="Gene3D" id="3.40.190.290">
    <property type="match status" value="1"/>
</dbReference>
<dbReference type="InterPro" id="IPR036390">
    <property type="entry name" value="WH_DNA-bd_sf"/>
</dbReference>
<dbReference type="Pfam" id="PF03466">
    <property type="entry name" value="LysR_substrate"/>
    <property type="match status" value="1"/>
</dbReference>
<gene>
    <name evidence="7" type="ORF">HMPREF0724_13693</name>
</gene>
<dbReference type="FunFam" id="1.10.10.10:FF:000001">
    <property type="entry name" value="LysR family transcriptional regulator"/>
    <property type="match status" value="1"/>
</dbReference>
<dbReference type="AlphaFoldDB" id="E9T565"/>
<name>E9T565_RHOHA</name>
<evidence type="ECO:0000256" key="1">
    <source>
        <dbReference type="ARBA" id="ARBA00009437"/>
    </source>
</evidence>
<evidence type="ECO:0000259" key="6">
    <source>
        <dbReference type="PROSITE" id="PS50931"/>
    </source>
</evidence>
<dbReference type="SUPFAM" id="SSF53850">
    <property type="entry name" value="Periplasmic binding protein-like II"/>
    <property type="match status" value="1"/>
</dbReference>
<dbReference type="InterPro" id="IPR005119">
    <property type="entry name" value="LysR_subst-bd"/>
</dbReference>
<dbReference type="OrthoDB" id="3176554at2"/>
<dbReference type="PRINTS" id="PR00039">
    <property type="entry name" value="HTHLYSR"/>
</dbReference>
<dbReference type="CDD" id="cd05466">
    <property type="entry name" value="PBP2_LTTR_substrate"/>
    <property type="match status" value="1"/>
</dbReference>
<sequence>MELRQIEYFLAVAEHEGISGAAAALGVSQPTVSQAIQVLERELKTSLFQRIGRGMILTSAGRALVGPGRVILRDVTAAVESVTVPEGEISGQLHIASTPSLVVGAVPVVTEFRQRHPDVRIRISELRDESRAAGLLRDSLCDIVVAHQPLVDGQELDTLELGEDEYWLAFPPDAVVPDADPLPLADLPDIPMVIVPPGSSYADEIEDIVRRAGYTIRASVVTEHREARLPMVAAGLGATFLERSLAESARGRVIVRAIEPRITRTFGFVFDAASLQPPAAAFVALARELAG</sequence>
<dbReference type="PROSITE" id="PS50931">
    <property type="entry name" value="HTH_LYSR"/>
    <property type="match status" value="1"/>
</dbReference>
<protein>
    <submittedName>
        <fullName evidence="7">LysR substrate binding domain protein</fullName>
    </submittedName>
</protein>
<feature type="domain" description="HTH lysR-type" evidence="6">
    <location>
        <begin position="1"/>
        <end position="58"/>
    </location>
</feature>
<keyword evidence="3" id="KW-0238">DNA-binding</keyword>
<dbReference type="SUPFAM" id="SSF46785">
    <property type="entry name" value="Winged helix' DNA-binding domain"/>
    <property type="match status" value="1"/>
</dbReference>
<evidence type="ECO:0000256" key="4">
    <source>
        <dbReference type="ARBA" id="ARBA00023159"/>
    </source>
</evidence>
<accession>E9T565</accession>
<evidence type="ECO:0000256" key="3">
    <source>
        <dbReference type="ARBA" id="ARBA00023125"/>
    </source>
</evidence>
<dbReference type="GO" id="GO:0003677">
    <property type="term" value="F:DNA binding"/>
    <property type="evidence" value="ECO:0007669"/>
    <property type="project" value="UniProtKB-KW"/>
</dbReference>
<keyword evidence="8" id="KW-1185">Reference proteome</keyword>
<dbReference type="RefSeq" id="WP_005514982.1">
    <property type="nucleotide sequence ID" value="NZ_CM001149.1"/>
</dbReference>
<dbReference type="PANTHER" id="PTHR30346">
    <property type="entry name" value="TRANSCRIPTIONAL DUAL REGULATOR HCAR-RELATED"/>
    <property type="match status" value="1"/>
</dbReference>
<dbReference type="Proteomes" id="UP000004245">
    <property type="component" value="Unassembled WGS sequence"/>
</dbReference>
<keyword evidence="2" id="KW-0805">Transcription regulation</keyword>
<dbReference type="InterPro" id="IPR000847">
    <property type="entry name" value="LysR_HTH_N"/>
</dbReference>
<dbReference type="GO" id="GO:0003700">
    <property type="term" value="F:DNA-binding transcription factor activity"/>
    <property type="evidence" value="ECO:0007669"/>
    <property type="project" value="InterPro"/>
</dbReference>
<comment type="similarity">
    <text evidence="1">Belongs to the LysR transcriptional regulatory family.</text>
</comment>
<comment type="caution">
    <text evidence="7">The sequence shown here is derived from an EMBL/GenBank/DDBJ whole genome shotgun (WGS) entry which is preliminary data.</text>
</comment>
<evidence type="ECO:0000313" key="7">
    <source>
        <dbReference type="EMBL" id="EGD22696.1"/>
    </source>
</evidence>
<evidence type="ECO:0000256" key="5">
    <source>
        <dbReference type="ARBA" id="ARBA00023163"/>
    </source>
</evidence>
<dbReference type="Gene3D" id="1.10.10.10">
    <property type="entry name" value="Winged helix-like DNA-binding domain superfamily/Winged helix DNA-binding domain"/>
    <property type="match status" value="1"/>
</dbReference>
<proteinExistence type="inferred from homology"/>
<evidence type="ECO:0000256" key="2">
    <source>
        <dbReference type="ARBA" id="ARBA00023015"/>
    </source>
</evidence>
<reference evidence="7" key="1">
    <citation type="submission" date="2011-01" db="EMBL/GenBank/DDBJ databases">
        <authorList>
            <person name="Muzny D."/>
            <person name="Qin X."/>
            <person name="Buhay C."/>
            <person name="Dugan-Rocha S."/>
            <person name="Ding Y."/>
            <person name="Chen G."/>
            <person name="Hawes A."/>
            <person name="Holder M."/>
            <person name="Jhangiani S."/>
            <person name="Johnson A."/>
            <person name="Khan Z."/>
            <person name="Li Z."/>
            <person name="Liu W."/>
            <person name="Liu X."/>
            <person name="Perez L."/>
            <person name="Shen H."/>
            <person name="Wang Q."/>
            <person name="Watt J."/>
            <person name="Xi L."/>
            <person name="Xin Y."/>
            <person name="Zhou J."/>
            <person name="Deng J."/>
            <person name="Jiang H."/>
            <person name="Liu Y."/>
            <person name="Qu J."/>
            <person name="Song X.-Z."/>
            <person name="Zhang L."/>
            <person name="Villasana D."/>
            <person name="Johnson A."/>
            <person name="Liu J."/>
            <person name="Liyanage D."/>
            <person name="Lorensuhewa L."/>
            <person name="Robinson T."/>
            <person name="Song A."/>
            <person name="Song B.-B."/>
            <person name="Dinh H."/>
            <person name="Thornton R."/>
            <person name="Coyle M."/>
            <person name="Francisco L."/>
            <person name="Jackson L."/>
            <person name="Javaid M."/>
            <person name="Korchina V."/>
            <person name="Kovar C."/>
            <person name="Mata R."/>
            <person name="Mathew T."/>
            <person name="Ngo R."/>
            <person name="Nguyen L."/>
            <person name="Nguyen N."/>
            <person name="Okwuonu G."/>
            <person name="Ongeri F."/>
            <person name="Pham C."/>
            <person name="Simmons D."/>
            <person name="Wilczek-Boney K."/>
            <person name="Hale W."/>
            <person name="Jakkamsetti A."/>
            <person name="Pham P."/>
            <person name="Ruth R."/>
            <person name="San Lucas F."/>
            <person name="Warren J."/>
            <person name="Zhang J."/>
            <person name="Zhao Z."/>
            <person name="Zhou C."/>
            <person name="Zhu D."/>
            <person name="Lee S."/>
            <person name="Bess C."/>
            <person name="Blankenburg K."/>
            <person name="Forbes L."/>
            <person name="Fu Q."/>
            <person name="Gubbala S."/>
            <person name="Hirani K."/>
            <person name="Jayaseelan J.C."/>
            <person name="Lara F."/>
            <person name="Munidasa M."/>
            <person name="Palculict T."/>
            <person name="Patil S."/>
            <person name="Pu L.-L."/>
            <person name="Saada N."/>
            <person name="Tang L."/>
            <person name="Weissenberger G."/>
            <person name="Zhu Y."/>
            <person name="Hemphill L."/>
            <person name="Shang Y."/>
            <person name="Youmans B."/>
            <person name="Ayvaz T."/>
            <person name="Ross M."/>
            <person name="Santibanez J."/>
            <person name="Aqrawi P."/>
            <person name="Gross S."/>
            <person name="Joshi V."/>
            <person name="Fowler G."/>
            <person name="Nazareth L."/>
            <person name="Reid J."/>
            <person name="Worley K."/>
            <person name="Petrosino J."/>
            <person name="Highlander S."/>
            <person name="Gibbs R."/>
        </authorList>
    </citation>
    <scope>NUCLEOTIDE SEQUENCE [LARGE SCALE GENOMIC DNA]</scope>
    <source>
        <strain evidence="7">ATCC 33707</strain>
    </source>
</reference>
<keyword evidence="4" id="KW-0010">Activator</keyword>
<dbReference type="InterPro" id="IPR036388">
    <property type="entry name" value="WH-like_DNA-bd_sf"/>
</dbReference>